<accession>A0A6A7C358</accession>
<dbReference type="AlphaFoldDB" id="A0A6A7C358"/>
<dbReference type="Proteomes" id="UP000799421">
    <property type="component" value="Unassembled WGS sequence"/>
</dbReference>
<reference evidence="1" key="1">
    <citation type="journal article" date="2020" name="Stud. Mycol.">
        <title>101 Dothideomycetes genomes: a test case for predicting lifestyles and emergence of pathogens.</title>
        <authorList>
            <person name="Haridas S."/>
            <person name="Albert R."/>
            <person name="Binder M."/>
            <person name="Bloem J."/>
            <person name="Labutti K."/>
            <person name="Salamov A."/>
            <person name="Andreopoulos B."/>
            <person name="Baker S."/>
            <person name="Barry K."/>
            <person name="Bills G."/>
            <person name="Bluhm B."/>
            <person name="Cannon C."/>
            <person name="Castanera R."/>
            <person name="Culley D."/>
            <person name="Daum C."/>
            <person name="Ezra D."/>
            <person name="Gonzalez J."/>
            <person name="Henrissat B."/>
            <person name="Kuo A."/>
            <person name="Liang C."/>
            <person name="Lipzen A."/>
            <person name="Lutzoni F."/>
            <person name="Magnuson J."/>
            <person name="Mondo S."/>
            <person name="Nolan M."/>
            <person name="Ohm R."/>
            <person name="Pangilinan J."/>
            <person name="Park H.-J."/>
            <person name="Ramirez L."/>
            <person name="Alfaro M."/>
            <person name="Sun H."/>
            <person name="Tritt A."/>
            <person name="Yoshinaga Y."/>
            <person name="Zwiers L.-H."/>
            <person name="Turgeon B."/>
            <person name="Goodwin S."/>
            <person name="Spatafora J."/>
            <person name="Crous P."/>
            <person name="Grigoriev I."/>
        </authorList>
    </citation>
    <scope>NUCLEOTIDE SEQUENCE</scope>
    <source>
        <strain evidence="1">CBS 480.64</strain>
    </source>
</reference>
<protein>
    <submittedName>
        <fullName evidence="1">Uncharacterized protein</fullName>
    </submittedName>
</protein>
<sequence>MNKFSVILSEQHIALEGWWCVNIEYMMRAGDELLNFCQEKWMRSMIGLPNPEIPVPKSQRLRTELPATTQAAHNRLVSTYFLSWSPTKYRQFTRCLGSALC</sequence>
<proteinExistence type="predicted"/>
<gene>
    <name evidence="1" type="ORF">K470DRAFT_47122</name>
</gene>
<evidence type="ECO:0000313" key="1">
    <source>
        <dbReference type="EMBL" id="KAF2861138.1"/>
    </source>
</evidence>
<evidence type="ECO:0000313" key="2">
    <source>
        <dbReference type="Proteomes" id="UP000799421"/>
    </source>
</evidence>
<dbReference type="EMBL" id="MU005975">
    <property type="protein sequence ID" value="KAF2861138.1"/>
    <property type="molecule type" value="Genomic_DNA"/>
</dbReference>
<name>A0A6A7C358_9PEZI</name>
<organism evidence="1 2">
    <name type="scientific">Piedraia hortae CBS 480.64</name>
    <dbReference type="NCBI Taxonomy" id="1314780"/>
    <lineage>
        <taxon>Eukaryota</taxon>
        <taxon>Fungi</taxon>
        <taxon>Dikarya</taxon>
        <taxon>Ascomycota</taxon>
        <taxon>Pezizomycotina</taxon>
        <taxon>Dothideomycetes</taxon>
        <taxon>Dothideomycetidae</taxon>
        <taxon>Capnodiales</taxon>
        <taxon>Piedraiaceae</taxon>
        <taxon>Piedraia</taxon>
    </lineage>
</organism>
<keyword evidence="2" id="KW-1185">Reference proteome</keyword>